<dbReference type="RefSeq" id="WP_093504448.1">
    <property type="nucleotide sequence ID" value="NZ_BSSG01000005.1"/>
</dbReference>
<dbReference type="InterPro" id="IPR013658">
    <property type="entry name" value="SGL"/>
</dbReference>
<organism evidence="5 6">
    <name type="scientific">Pseudomonas straminea</name>
    <dbReference type="NCBI Taxonomy" id="47882"/>
    <lineage>
        <taxon>Bacteria</taxon>
        <taxon>Pseudomonadati</taxon>
        <taxon>Pseudomonadota</taxon>
        <taxon>Gammaproteobacteria</taxon>
        <taxon>Pseudomonadales</taxon>
        <taxon>Pseudomonadaceae</taxon>
        <taxon>Phytopseudomonas</taxon>
    </lineage>
</organism>
<dbReference type="PANTHER" id="PTHR10907">
    <property type="entry name" value="REGUCALCIN"/>
    <property type="match status" value="1"/>
</dbReference>
<feature type="binding site" evidence="3">
    <location>
        <position position="124"/>
    </location>
    <ligand>
        <name>substrate</name>
    </ligand>
</feature>
<evidence type="ECO:0000256" key="2">
    <source>
        <dbReference type="PIRSR" id="PIRSR605511-1"/>
    </source>
</evidence>
<dbReference type="EMBL" id="FOMO01000005">
    <property type="protein sequence ID" value="SFD88366.1"/>
    <property type="molecule type" value="Genomic_DNA"/>
</dbReference>
<dbReference type="GO" id="GO:0005509">
    <property type="term" value="F:calcium ion binding"/>
    <property type="evidence" value="ECO:0007669"/>
    <property type="project" value="TreeGrafter"/>
</dbReference>
<accession>A0A1I1VZ68</accession>
<dbReference type="InterPro" id="IPR011042">
    <property type="entry name" value="6-blade_b-propeller_TolB-like"/>
</dbReference>
<feature type="binding site" evidence="3">
    <location>
        <position position="23"/>
    </location>
    <ligand>
        <name>a divalent metal cation</name>
        <dbReference type="ChEBI" id="CHEBI:60240"/>
    </ligand>
</feature>
<evidence type="ECO:0000259" key="4">
    <source>
        <dbReference type="Pfam" id="PF08450"/>
    </source>
</evidence>
<dbReference type="PRINTS" id="PR01790">
    <property type="entry name" value="SMP30FAMILY"/>
</dbReference>
<comment type="cofactor">
    <cofactor evidence="3">
        <name>Zn(2+)</name>
        <dbReference type="ChEBI" id="CHEBI:29105"/>
    </cofactor>
    <text evidence="3">Binds 1 divalent metal cation per subunit.</text>
</comment>
<protein>
    <submittedName>
        <fullName evidence="5">Sugar lactone lactonase YvrE</fullName>
    </submittedName>
</protein>
<feature type="binding site" evidence="3">
    <location>
        <position position="151"/>
    </location>
    <ligand>
        <name>a divalent metal cation</name>
        <dbReference type="ChEBI" id="CHEBI:60240"/>
    </ligand>
</feature>
<feature type="active site" description="Proton donor/acceptor" evidence="2">
    <location>
        <position position="202"/>
    </location>
</feature>
<keyword evidence="6" id="KW-1185">Reference proteome</keyword>
<dbReference type="GO" id="GO:0004341">
    <property type="term" value="F:gluconolactonase activity"/>
    <property type="evidence" value="ECO:0007669"/>
    <property type="project" value="TreeGrafter"/>
</dbReference>
<proteinExistence type="inferred from homology"/>
<name>A0A1I1VZ68_PSEOC</name>
<evidence type="ECO:0000313" key="5">
    <source>
        <dbReference type="EMBL" id="SFD88366.1"/>
    </source>
</evidence>
<gene>
    <name evidence="5" type="ORF">SAMN05216372_10599</name>
</gene>
<dbReference type="Proteomes" id="UP000243950">
    <property type="component" value="Unassembled WGS sequence"/>
</dbReference>
<sequence>MAAPPPGSNTTRIADSRVCTLGEGVLWHPRREQLFWFDILGKRLLSQQDGQPLEWALGERASAAGWIDSDRLLMASETALSIFDLRSGARERICALEADNPLTRSNDGRADPWGGFWIGTMGLEAQPQAGAIYRYYRGELRQLFADITISNAICFSPDRRFGYFADTERQRIWRQALDEQHGWPSGEPQLFIDGRVAGLNPDGAVVDALGRLWNAQWGASRVACYDSNGQFLQAVAFPASQISCPAFAGPDLSTLFATSAREGMEDDQLAAEPHAGKLFAVDVPVQGQAEHQVVL</sequence>
<dbReference type="SUPFAM" id="SSF63829">
    <property type="entry name" value="Calcium-dependent phosphotriesterase"/>
    <property type="match status" value="1"/>
</dbReference>
<feature type="binding site" evidence="3">
    <location>
        <position position="104"/>
    </location>
    <ligand>
        <name>substrate</name>
    </ligand>
</feature>
<feature type="binding site" evidence="3">
    <location>
        <position position="202"/>
    </location>
    <ligand>
        <name>a divalent metal cation</name>
        <dbReference type="ChEBI" id="CHEBI:60240"/>
    </ligand>
</feature>
<evidence type="ECO:0000313" key="6">
    <source>
        <dbReference type="Proteomes" id="UP000243950"/>
    </source>
</evidence>
<feature type="domain" description="SMP-30/Gluconolactonase/LRE-like region" evidence="4">
    <location>
        <begin position="21"/>
        <end position="261"/>
    </location>
</feature>
<dbReference type="InterPro" id="IPR005511">
    <property type="entry name" value="SMP-30"/>
</dbReference>
<dbReference type="Gene3D" id="2.120.10.30">
    <property type="entry name" value="TolB, C-terminal domain"/>
    <property type="match status" value="1"/>
</dbReference>
<dbReference type="GO" id="GO:0019853">
    <property type="term" value="P:L-ascorbic acid biosynthetic process"/>
    <property type="evidence" value="ECO:0007669"/>
    <property type="project" value="TreeGrafter"/>
</dbReference>
<dbReference type="Pfam" id="PF08450">
    <property type="entry name" value="SGL"/>
    <property type="match status" value="1"/>
</dbReference>
<feature type="binding site" evidence="3">
    <location>
        <position position="106"/>
    </location>
    <ligand>
        <name>substrate</name>
    </ligand>
</feature>
<evidence type="ECO:0000256" key="3">
    <source>
        <dbReference type="PIRSR" id="PIRSR605511-2"/>
    </source>
</evidence>
<keyword evidence="3" id="KW-0862">Zinc</keyword>
<evidence type="ECO:0000256" key="1">
    <source>
        <dbReference type="ARBA" id="ARBA00008853"/>
    </source>
</evidence>
<comment type="similarity">
    <text evidence="1">Belongs to the SMP-30/CGR1 family.</text>
</comment>
<dbReference type="PANTHER" id="PTHR10907:SF47">
    <property type="entry name" value="REGUCALCIN"/>
    <property type="match status" value="1"/>
</dbReference>
<keyword evidence="3" id="KW-0479">Metal-binding</keyword>
<dbReference type="AlphaFoldDB" id="A0A1I1VZ68"/>
<reference evidence="6" key="1">
    <citation type="submission" date="2016-10" db="EMBL/GenBank/DDBJ databases">
        <authorList>
            <person name="Varghese N."/>
            <person name="Submissions S."/>
        </authorList>
    </citation>
    <scope>NUCLEOTIDE SEQUENCE [LARGE SCALE GENOMIC DNA]</scope>
    <source>
        <strain evidence="6">JCM 2783</strain>
    </source>
</reference>